<accession>A0ABV7WTG4</accession>
<name>A0ABV7WTG4_9GAMM</name>
<dbReference type="Pfam" id="PF09839">
    <property type="entry name" value="DUF2066"/>
    <property type="match status" value="1"/>
</dbReference>
<feature type="chain" id="PRO_5045691493" evidence="1">
    <location>
        <begin position="27"/>
        <end position="364"/>
    </location>
</feature>
<protein>
    <submittedName>
        <fullName evidence="2">DUF2066 domain-containing protein</fullName>
    </submittedName>
</protein>
<dbReference type="PROSITE" id="PS51257">
    <property type="entry name" value="PROKAR_LIPOPROTEIN"/>
    <property type="match status" value="1"/>
</dbReference>
<feature type="signal peptide" evidence="1">
    <location>
        <begin position="1"/>
        <end position="26"/>
    </location>
</feature>
<dbReference type="Proteomes" id="UP001595710">
    <property type="component" value="Unassembled WGS sequence"/>
</dbReference>
<organism evidence="2 3">
    <name type="scientific">Reinekea marina</name>
    <dbReference type="NCBI Taxonomy" id="1310421"/>
    <lineage>
        <taxon>Bacteria</taxon>
        <taxon>Pseudomonadati</taxon>
        <taxon>Pseudomonadota</taxon>
        <taxon>Gammaproteobacteria</taxon>
        <taxon>Oceanospirillales</taxon>
        <taxon>Saccharospirillaceae</taxon>
        <taxon>Reinekea</taxon>
    </lineage>
</organism>
<keyword evidence="1" id="KW-0732">Signal</keyword>
<dbReference type="InterPro" id="IPR018642">
    <property type="entry name" value="DUF2066"/>
</dbReference>
<dbReference type="RefSeq" id="WP_290282073.1">
    <property type="nucleotide sequence ID" value="NZ_JAUFQI010000001.1"/>
</dbReference>
<keyword evidence="3" id="KW-1185">Reference proteome</keyword>
<reference evidence="3" key="1">
    <citation type="journal article" date="2019" name="Int. J. Syst. Evol. Microbiol.">
        <title>The Global Catalogue of Microorganisms (GCM) 10K type strain sequencing project: providing services to taxonomists for standard genome sequencing and annotation.</title>
        <authorList>
            <consortium name="The Broad Institute Genomics Platform"/>
            <consortium name="The Broad Institute Genome Sequencing Center for Infectious Disease"/>
            <person name="Wu L."/>
            <person name="Ma J."/>
        </authorList>
    </citation>
    <scope>NUCLEOTIDE SEQUENCE [LARGE SCALE GENOMIC DNA]</scope>
    <source>
        <strain evidence="3">CECT 8288</strain>
    </source>
</reference>
<evidence type="ECO:0000313" key="2">
    <source>
        <dbReference type="EMBL" id="MFC3702471.1"/>
    </source>
</evidence>
<comment type="caution">
    <text evidence="2">The sequence shown here is derived from an EMBL/GenBank/DDBJ whole genome shotgun (WGS) entry which is preliminary data.</text>
</comment>
<proteinExistence type="predicted"/>
<gene>
    <name evidence="2" type="ORF">ACFOND_12545</name>
</gene>
<sequence>MNIKSRLSLVLVLSAFLACVSGFSAAATEVELYRNTVVVSLNANNKEQSEAVQSAFKETLIRVSGIKSITESPDIVDALNVGDRYLSSFRFVESSEFFTNVLGEKIPTKAMILEFDKKLVNDLLIANGLPVWGEKRPEVLIWLADRVNNQDHILADSETGEVAETILANAQQRGIPIVLPIMDLTDTLSISFSDVYGLFSSDIQSASERYAPEAILAGRLTGEGDSYKADWLMLFKGERIRLPTVSGTLDEVTEQGFDMVAQRLSEQYAFVLDANQIGAVSVKIQDVQNAQTLAAIESYLQSINMITQLTLSSLSESAVVFDVEISGDRNQFSDLLALDKKLIPLLETTLEAQLDNELLFMWQP</sequence>
<evidence type="ECO:0000256" key="1">
    <source>
        <dbReference type="SAM" id="SignalP"/>
    </source>
</evidence>
<dbReference type="EMBL" id="JBHRYN010000013">
    <property type="protein sequence ID" value="MFC3702471.1"/>
    <property type="molecule type" value="Genomic_DNA"/>
</dbReference>
<evidence type="ECO:0000313" key="3">
    <source>
        <dbReference type="Proteomes" id="UP001595710"/>
    </source>
</evidence>